<protein>
    <submittedName>
        <fullName evidence="2">Uncharacterized protein</fullName>
    </submittedName>
</protein>
<accession>A0A6P2C0Z5</accession>
<evidence type="ECO:0000313" key="3">
    <source>
        <dbReference type="Proteomes" id="UP000460272"/>
    </source>
</evidence>
<dbReference type="EMBL" id="RPFW01000002">
    <property type="protein sequence ID" value="TVZ05034.1"/>
    <property type="molecule type" value="Genomic_DNA"/>
</dbReference>
<comment type="caution">
    <text evidence="2">The sequence shown here is derived from an EMBL/GenBank/DDBJ whole genome shotgun (WGS) entry which is preliminary data.</text>
</comment>
<feature type="coiled-coil region" evidence="1">
    <location>
        <begin position="5"/>
        <end position="44"/>
    </location>
</feature>
<name>A0A6P2C0Z5_9ACTN</name>
<organism evidence="2 3">
    <name type="scientific">Trebonia kvetii</name>
    <dbReference type="NCBI Taxonomy" id="2480626"/>
    <lineage>
        <taxon>Bacteria</taxon>
        <taxon>Bacillati</taxon>
        <taxon>Actinomycetota</taxon>
        <taxon>Actinomycetes</taxon>
        <taxon>Streptosporangiales</taxon>
        <taxon>Treboniaceae</taxon>
        <taxon>Trebonia</taxon>
    </lineage>
</organism>
<gene>
    <name evidence="2" type="ORF">EAS64_10460</name>
</gene>
<evidence type="ECO:0000256" key="1">
    <source>
        <dbReference type="SAM" id="Coils"/>
    </source>
</evidence>
<dbReference type="OrthoDB" id="8443433at2"/>
<dbReference type="RefSeq" id="WP_145852741.1">
    <property type="nucleotide sequence ID" value="NZ_RPFW01000002.1"/>
</dbReference>
<keyword evidence="3" id="KW-1185">Reference proteome</keyword>
<sequence length="267" mass="28604">MQEPLDALENRIAELRRAVRGALADRDQERVRELRSELRRAERSWDALVTPPERPEEDRQGLASLLPVREQVHQSLTLIGVAAAPKLVSAVHSAFFGGPLAPTGLASLRRDEERSYRSAPAARPYYLCPALTSDLLSPARALACISIWPLEQRIIGPLSPRVDFLTAAVRIADATAALFNAGAASAEAERLLRRFAVNIPGAGPARPGEAVSPAAAAAAAAAELAIHADRDRDDRTNAAQRARHQLGDADQLFGVRLTTVPDTGTAG</sequence>
<dbReference type="Proteomes" id="UP000460272">
    <property type="component" value="Unassembled WGS sequence"/>
</dbReference>
<proteinExistence type="predicted"/>
<dbReference type="AlphaFoldDB" id="A0A6P2C0Z5"/>
<evidence type="ECO:0000313" key="2">
    <source>
        <dbReference type="EMBL" id="TVZ05034.1"/>
    </source>
</evidence>
<keyword evidence="1" id="KW-0175">Coiled coil</keyword>
<reference evidence="2 3" key="1">
    <citation type="submission" date="2018-11" db="EMBL/GenBank/DDBJ databases">
        <title>Trebonia kvetii gen.nov., sp.nov., a novel acidophilic actinobacterium, and proposal of the new actinobacterial family Treboniaceae fam. nov.</title>
        <authorList>
            <person name="Rapoport D."/>
            <person name="Sagova-Mareckova M."/>
            <person name="Sedlacek I."/>
            <person name="Provaznik J."/>
            <person name="Kralova S."/>
            <person name="Pavlinic D."/>
            <person name="Benes V."/>
            <person name="Kopecky J."/>
        </authorList>
    </citation>
    <scope>NUCLEOTIDE SEQUENCE [LARGE SCALE GENOMIC DNA]</scope>
    <source>
        <strain evidence="2 3">15Tr583</strain>
    </source>
</reference>